<dbReference type="PANTHER" id="PTHR33055:SF3">
    <property type="entry name" value="PUTATIVE TRANSPOSASE FOR IS117-RELATED"/>
    <property type="match status" value="1"/>
</dbReference>
<sequence length="337" mass="38386">MNDISTIAIDLAKSVFQICIVSGHNKVSKQLRLSREKFRQFILEQAPSRVVMEACYSSHYWARLFQQNGHQVLLVPAQHVTPFVRGNKNDQNDALAIYEASMRPNIRFVPIKSLGQQDVQSLHRMRERLVKDRTALCNQMRGLLTDYGYIFPIGISAVLKGLREILEQGELSGMMQSELNWTLIEYDLLSRRINHINEDLKRYGEQDQQCQNLISIPGIGAHIATAIKSTVGNAEVFHNSRDFAAWTGLTPRQKASGHKSVMSGVTKRGDAYLRKLLVQAARHTLRWAKRNENTNLARWMIDIVQRRGLHKGVVAIAHKLARIIWSVLTRQTVFNPA</sequence>
<dbReference type="InterPro" id="IPR003346">
    <property type="entry name" value="Transposase_20"/>
</dbReference>
<comment type="caution">
    <text evidence="3">The sequence shown here is derived from an EMBL/GenBank/DDBJ whole genome shotgun (WGS) entry which is preliminary data.</text>
</comment>
<dbReference type="EMBL" id="JAPNOA010000009">
    <property type="protein sequence ID" value="MCY0964082.1"/>
    <property type="molecule type" value="Genomic_DNA"/>
</dbReference>
<dbReference type="AlphaFoldDB" id="A0A9X3EAP8"/>
<dbReference type="Pfam" id="PF02371">
    <property type="entry name" value="Transposase_20"/>
    <property type="match status" value="1"/>
</dbReference>
<feature type="domain" description="Transposase IS110-like N-terminal" evidence="1">
    <location>
        <begin position="8"/>
        <end position="147"/>
    </location>
</feature>
<feature type="domain" description="Transposase IS116/IS110/IS902 C-terminal" evidence="2">
    <location>
        <begin position="210"/>
        <end position="289"/>
    </location>
</feature>
<dbReference type="GO" id="GO:0006313">
    <property type="term" value="P:DNA transposition"/>
    <property type="evidence" value="ECO:0007669"/>
    <property type="project" value="InterPro"/>
</dbReference>
<dbReference type="InterPro" id="IPR047650">
    <property type="entry name" value="Transpos_IS110"/>
</dbReference>
<evidence type="ECO:0000259" key="1">
    <source>
        <dbReference type="Pfam" id="PF01548"/>
    </source>
</evidence>
<gene>
    <name evidence="3" type="ORF">OUO13_02680</name>
</gene>
<reference evidence="3" key="1">
    <citation type="submission" date="2022-11" db="EMBL/GenBank/DDBJ databases">
        <title>Parathalassolutuus dongxingensis gen. nov., sp. nov., a novel member of family Oceanospirillaceae isolated from a coastal shrimp pond in Guangxi, China.</title>
        <authorList>
            <person name="Chen H."/>
        </authorList>
    </citation>
    <scope>NUCLEOTIDE SEQUENCE</scope>
    <source>
        <strain evidence="3">G-43</strain>
    </source>
</reference>
<dbReference type="Pfam" id="PF01548">
    <property type="entry name" value="DEDD_Tnp_IS110"/>
    <property type="match status" value="1"/>
</dbReference>
<dbReference type="GO" id="GO:0004803">
    <property type="term" value="F:transposase activity"/>
    <property type="evidence" value="ECO:0007669"/>
    <property type="project" value="InterPro"/>
</dbReference>
<dbReference type="Proteomes" id="UP001150830">
    <property type="component" value="Unassembled WGS sequence"/>
</dbReference>
<dbReference type="PANTHER" id="PTHR33055">
    <property type="entry name" value="TRANSPOSASE FOR INSERTION SEQUENCE ELEMENT IS1111A"/>
    <property type="match status" value="1"/>
</dbReference>
<evidence type="ECO:0000259" key="2">
    <source>
        <dbReference type="Pfam" id="PF02371"/>
    </source>
</evidence>
<dbReference type="RefSeq" id="WP_283172300.1">
    <property type="nucleotide sequence ID" value="NZ_JAPNOA010000009.1"/>
</dbReference>
<evidence type="ECO:0000313" key="4">
    <source>
        <dbReference type="Proteomes" id="UP001150830"/>
    </source>
</evidence>
<accession>A0A9X3EAP8</accession>
<protein>
    <submittedName>
        <fullName evidence="3">IS110 family transposase</fullName>
    </submittedName>
</protein>
<proteinExistence type="predicted"/>
<name>A0A9X3EAP8_9GAMM</name>
<dbReference type="GO" id="GO:0003677">
    <property type="term" value="F:DNA binding"/>
    <property type="evidence" value="ECO:0007669"/>
    <property type="project" value="InterPro"/>
</dbReference>
<dbReference type="InterPro" id="IPR002525">
    <property type="entry name" value="Transp_IS110-like_N"/>
</dbReference>
<keyword evidence="4" id="KW-1185">Reference proteome</keyword>
<evidence type="ECO:0000313" key="3">
    <source>
        <dbReference type="EMBL" id="MCY0964082.1"/>
    </source>
</evidence>
<dbReference type="NCBIfam" id="NF033542">
    <property type="entry name" value="transpos_IS110"/>
    <property type="match status" value="1"/>
</dbReference>
<organism evidence="3 4">
    <name type="scientific">Parathalassolituus penaei</name>
    <dbReference type="NCBI Taxonomy" id="2997323"/>
    <lineage>
        <taxon>Bacteria</taxon>
        <taxon>Pseudomonadati</taxon>
        <taxon>Pseudomonadota</taxon>
        <taxon>Gammaproteobacteria</taxon>
        <taxon>Oceanospirillales</taxon>
        <taxon>Oceanospirillaceae</taxon>
        <taxon>Parathalassolituus</taxon>
    </lineage>
</organism>